<accession>A0A2P6MUJ8</accession>
<dbReference type="AlphaFoldDB" id="A0A2P6MUJ8"/>
<keyword evidence="2" id="KW-1185">Reference proteome</keyword>
<gene>
    <name evidence="1" type="ORF">PROFUN_15810</name>
</gene>
<dbReference type="Proteomes" id="UP000241769">
    <property type="component" value="Unassembled WGS sequence"/>
</dbReference>
<evidence type="ECO:0000313" key="1">
    <source>
        <dbReference type="EMBL" id="PRP75373.1"/>
    </source>
</evidence>
<dbReference type="EMBL" id="MDYQ01000394">
    <property type="protein sequence ID" value="PRP75373.1"/>
    <property type="molecule type" value="Genomic_DNA"/>
</dbReference>
<protein>
    <submittedName>
        <fullName evidence="1">Uncharacterized protein</fullName>
    </submittedName>
</protein>
<dbReference type="InParanoid" id="A0A2P6MUJ8"/>
<evidence type="ECO:0000313" key="2">
    <source>
        <dbReference type="Proteomes" id="UP000241769"/>
    </source>
</evidence>
<comment type="caution">
    <text evidence="1">The sequence shown here is derived from an EMBL/GenBank/DDBJ whole genome shotgun (WGS) entry which is preliminary data.</text>
</comment>
<reference evidence="1 2" key="1">
    <citation type="journal article" date="2018" name="Genome Biol. Evol.">
        <title>Multiple Roots of Fruiting Body Formation in Amoebozoa.</title>
        <authorList>
            <person name="Hillmann F."/>
            <person name="Forbes G."/>
            <person name="Novohradska S."/>
            <person name="Ferling I."/>
            <person name="Riege K."/>
            <person name="Groth M."/>
            <person name="Westermann M."/>
            <person name="Marz M."/>
            <person name="Spaller T."/>
            <person name="Winckler T."/>
            <person name="Schaap P."/>
            <person name="Glockner G."/>
        </authorList>
    </citation>
    <scope>NUCLEOTIDE SEQUENCE [LARGE SCALE GENOMIC DNA]</scope>
    <source>
        <strain evidence="1 2">Jena</strain>
    </source>
</reference>
<organism evidence="1 2">
    <name type="scientific">Planoprotostelium fungivorum</name>
    <dbReference type="NCBI Taxonomy" id="1890364"/>
    <lineage>
        <taxon>Eukaryota</taxon>
        <taxon>Amoebozoa</taxon>
        <taxon>Evosea</taxon>
        <taxon>Variosea</taxon>
        <taxon>Cavosteliida</taxon>
        <taxon>Cavosteliaceae</taxon>
        <taxon>Planoprotostelium</taxon>
    </lineage>
</organism>
<sequence length="70" mass="7674">MWTTATVPVLIRHGRRHKRTHPALLYRVTSDPQVVAVHSRDYVPSGGMILGLAHSSSSNITTVLGQLISE</sequence>
<name>A0A2P6MUJ8_9EUKA</name>
<proteinExistence type="predicted"/>